<comment type="subunit">
    <text evidence="9">The complex comprises the extracytoplasmic solute receptor protein and the two transmembrane proteins.</text>
</comment>
<evidence type="ECO:0000259" key="11">
    <source>
        <dbReference type="Pfam" id="PF04290"/>
    </source>
</evidence>
<feature type="transmembrane region" description="Helical" evidence="9">
    <location>
        <begin position="83"/>
        <end position="106"/>
    </location>
</feature>
<evidence type="ECO:0000256" key="8">
    <source>
        <dbReference type="ARBA" id="ARBA00038436"/>
    </source>
</evidence>
<evidence type="ECO:0000256" key="6">
    <source>
        <dbReference type="ARBA" id="ARBA00022989"/>
    </source>
</evidence>
<keyword evidence="13" id="KW-1185">Reference proteome</keyword>
<evidence type="ECO:0000256" key="2">
    <source>
        <dbReference type="ARBA" id="ARBA00022448"/>
    </source>
</evidence>
<keyword evidence="6 9" id="KW-1133">Transmembrane helix</keyword>
<comment type="function">
    <text evidence="9">Part of the tripartite ATP-independent periplasmic (TRAP) transport system.</text>
</comment>
<evidence type="ECO:0000313" key="13">
    <source>
        <dbReference type="Proteomes" id="UP000252479"/>
    </source>
</evidence>
<feature type="compositionally biased region" description="Polar residues" evidence="10">
    <location>
        <begin position="220"/>
        <end position="229"/>
    </location>
</feature>
<accession>A0A368LID2</accession>
<dbReference type="GO" id="GO:0005886">
    <property type="term" value="C:plasma membrane"/>
    <property type="evidence" value="ECO:0007669"/>
    <property type="project" value="UniProtKB-SubCell"/>
</dbReference>
<organism evidence="12 13">
    <name type="scientific">Vibrio casei</name>
    <dbReference type="NCBI Taxonomy" id="673372"/>
    <lineage>
        <taxon>Bacteria</taxon>
        <taxon>Pseudomonadati</taxon>
        <taxon>Pseudomonadota</taxon>
        <taxon>Gammaproteobacteria</taxon>
        <taxon>Vibrionales</taxon>
        <taxon>Vibrionaceae</taxon>
        <taxon>Vibrio</taxon>
    </lineage>
</organism>
<feature type="domain" description="Tripartite ATP-independent periplasmic transporters DctQ component" evidence="11">
    <location>
        <begin position="71"/>
        <end position="189"/>
    </location>
</feature>
<comment type="subcellular location">
    <subcellularLocation>
        <location evidence="1 9">Cell inner membrane</location>
        <topology evidence="1 9">Multi-pass membrane protein</topology>
    </subcellularLocation>
</comment>
<dbReference type="InterPro" id="IPR007387">
    <property type="entry name" value="TRAP_DctQ"/>
</dbReference>
<dbReference type="PANTHER" id="PTHR35011:SF2">
    <property type="entry name" value="2,3-DIKETO-L-GULONATE TRAP TRANSPORTER SMALL PERMEASE PROTEIN YIAM"/>
    <property type="match status" value="1"/>
</dbReference>
<keyword evidence="3" id="KW-1003">Cell membrane</keyword>
<name>A0A368LID2_9VIBR</name>
<evidence type="ECO:0000256" key="10">
    <source>
        <dbReference type="SAM" id="MobiDB-lite"/>
    </source>
</evidence>
<sequence length="237" mass="26453">MTTAYHLCSKLEEGLIAFLLGSMTLVTFVYVVINNLYTPFYDLSDWCYDNNWSASSNAFLAIADFFIGIAQEMTWSTALTKALFGWLIFIGMSYGVRIGGHIGVDVIVKFLSTPKQKVLGIIACVACLSYASLMTYASYDWVSTLFNANIYAEDLEKIGIKLWYIGAIVPIGFSLLWLRFFEILVRILRGLQVGLGIADEAKAAMKHAVQMMEEEDSNLSKKQASLTSKINEKGKQK</sequence>
<evidence type="ECO:0000256" key="1">
    <source>
        <dbReference type="ARBA" id="ARBA00004429"/>
    </source>
</evidence>
<dbReference type="GO" id="GO:0015740">
    <property type="term" value="P:C4-dicarboxylate transport"/>
    <property type="evidence" value="ECO:0007669"/>
    <property type="project" value="TreeGrafter"/>
</dbReference>
<feature type="region of interest" description="Disordered" evidence="10">
    <location>
        <begin position="214"/>
        <end position="237"/>
    </location>
</feature>
<dbReference type="InterPro" id="IPR055348">
    <property type="entry name" value="DctQ"/>
</dbReference>
<evidence type="ECO:0000256" key="4">
    <source>
        <dbReference type="ARBA" id="ARBA00022519"/>
    </source>
</evidence>
<dbReference type="OrthoDB" id="9791324at2"/>
<dbReference type="Pfam" id="PF04290">
    <property type="entry name" value="DctQ"/>
    <property type="match status" value="1"/>
</dbReference>
<evidence type="ECO:0000256" key="9">
    <source>
        <dbReference type="RuleBase" id="RU369079"/>
    </source>
</evidence>
<dbReference type="RefSeq" id="WP_086958917.1">
    <property type="nucleotide sequence ID" value="NZ_AP018681.1"/>
</dbReference>
<proteinExistence type="inferred from homology"/>
<reference evidence="12 13" key="1">
    <citation type="journal article" date="2017" name="Elife">
        <title>Extensive horizontal gene transfer in cheese-associated bacteria.</title>
        <authorList>
            <person name="Bonham K.S."/>
            <person name="Wolfe B.E."/>
            <person name="Dutton R.J."/>
        </authorList>
    </citation>
    <scope>NUCLEOTIDE SEQUENCE [LARGE SCALE GENOMIC DNA]</scope>
    <source>
        <strain evidence="12 13">JB196</strain>
    </source>
</reference>
<keyword evidence="5 9" id="KW-0812">Transmembrane</keyword>
<feature type="transmembrane region" description="Helical" evidence="9">
    <location>
        <begin position="118"/>
        <end position="139"/>
    </location>
</feature>
<keyword evidence="4 9" id="KW-0997">Cell inner membrane</keyword>
<keyword evidence="7 9" id="KW-0472">Membrane</keyword>
<evidence type="ECO:0000313" key="12">
    <source>
        <dbReference type="EMBL" id="RCS70431.1"/>
    </source>
</evidence>
<evidence type="ECO:0000256" key="5">
    <source>
        <dbReference type="ARBA" id="ARBA00022692"/>
    </source>
</evidence>
<comment type="similarity">
    <text evidence="8 9">Belongs to the TRAP transporter small permease family.</text>
</comment>
<dbReference type="PANTHER" id="PTHR35011">
    <property type="entry name" value="2,3-DIKETO-L-GULONATE TRAP TRANSPORTER SMALL PERMEASE PROTEIN YIAM"/>
    <property type="match status" value="1"/>
</dbReference>
<protein>
    <recommendedName>
        <fullName evidence="9">TRAP transporter small permease protein</fullName>
    </recommendedName>
</protein>
<dbReference type="GO" id="GO:0022857">
    <property type="term" value="F:transmembrane transporter activity"/>
    <property type="evidence" value="ECO:0007669"/>
    <property type="project" value="UniProtKB-UniRule"/>
</dbReference>
<dbReference type="GeneID" id="303189921"/>
<evidence type="ECO:0000256" key="3">
    <source>
        <dbReference type="ARBA" id="ARBA00022475"/>
    </source>
</evidence>
<dbReference type="Proteomes" id="UP000252479">
    <property type="component" value="Unassembled WGS sequence"/>
</dbReference>
<feature type="transmembrane region" description="Helical" evidence="9">
    <location>
        <begin position="162"/>
        <end position="181"/>
    </location>
</feature>
<gene>
    <name evidence="12" type="ORF">CIK83_13420</name>
</gene>
<evidence type="ECO:0000256" key="7">
    <source>
        <dbReference type="ARBA" id="ARBA00023136"/>
    </source>
</evidence>
<dbReference type="EMBL" id="QPGL01000002">
    <property type="protein sequence ID" value="RCS70431.1"/>
    <property type="molecule type" value="Genomic_DNA"/>
</dbReference>
<feature type="transmembrane region" description="Helical" evidence="9">
    <location>
        <begin position="15"/>
        <end position="33"/>
    </location>
</feature>
<dbReference type="AlphaFoldDB" id="A0A368LID2"/>
<keyword evidence="2 9" id="KW-0813">Transport</keyword>
<comment type="caution">
    <text evidence="12">The sequence shown here is derived from an EMBL/GenBank/DDBJ whole genome shotgun (WGS) entry which is preliminary data.</text>
</comment>